<protein>
    <submittedName>
        <fullName evidence="1">Uncharacterized protein</fullName>
    </submittedName>
</protein>
<organism evidence="1 2">
    <name type="scientific">Parascedosporium putredinis</name>
    <dbReference type="NCBI Taxonomy" id="1442378"/>
    <lineage>
        <taxon>Eukaryota</taxon>
        <taxon>Fungi</taxon>
        <taxon>Dikarya</taxon>
        <taxon>Ascomycota</taxon>
        <taxon>Pezizomycotina</taxon>
        <taxon>Sordariomycetes</taxon>
        <taxon>Hypocreomycetidae</taxon>
        <taxon>Microascales</taxon>
        <taxon>Microascaceae</taxon>
        <taxon>Parascedosporium</taxon>
    </lineage>
</organism>
<comment type="caution">
    <text evidence="1">The sequence shown here is derived from an EMBL/GenBank/DDBJ whole genome shotgun (WGS) entry which is preliminary data.</text>
</comment>
<keyword evidence="2" id="KW-1185">Reference proteome</keyword>
<proteinExistence type="predicted"/>
<name>A0A9P1H4N2_9PEZI</name>
<reference evidence="1" key="1">
    <citation type="submission" date="2022-11" db="EMBL/GenBank/DDBJ databases">
        <authorList>
            <person name="Scott C."/>
            <person name="Bruce N."/>
        </authorList>
    </citation>
    <scope>NUCLEOTIDE SEQUENCE</scope>
</reference>
<dbReference type="EMBL" id="CALLCH030000013">
    <property type="protein sequence ID" value="CAI4215927.1"/>
    <property type="molecule type" value="Genomic_DNA"/>
</dbReference>
<evidence type="ECO:0000313" key="1">
    <source>
        <dbReference type="EMBL" id="CAI4215927.1"/>
    </source>
</evidence>
<sequence>MEMTIKNSVITDIKGGGIFGEKLRRLAEKTSDTQYSGFNQPGIMQWWEASIGTSPKIHRPRENYANGFNCGLYERMRAGIIHIGFGTIISADTERADAKAGKLDIKIIEHGRLKALDDPEVRTIAAKYGNPDEMLREDWIPAIPGINMAGDYNEHYAEDPYKYTMMELDLCRNYHPLFQKMAPAMFETDLVKQAGSKAQTHHYSKDAVAAAKEIKELFTVEGKNHFDLYDDLTETAPKLVSVFGKALA</sequence>
<dbReference type="AlphaFoldDB" id="A0A9P1H4N2"/>
<dbReference type="OrthoDB" id="2498029at2759"/>
<gene>
    <name evidence="1" type="ORF">PPNO1_LOCUS5601</name>
</gene>
<accession>A0A9P1H4N2</accession>
<dbReference type="Proteomes" id="UP000838763">
    <property type="component" value="Unassembled WGS sequence"/>
</dbReference>
<evidence type="ECO:0000313" key="2">
    <source>
        <dbReference type="Proteomes" id="UP000838763"/>
    </source>
</evidence>